<feature type="region of interest" description="Disordered" evidence="1">
    <location>
        <begin position="134"/>
        <end position="203"/>
    </location>
</feature>
<feature type="domain" description="Transglycosylase SLT" evidence="3">
    <location>
        <begin position="254"/>
        <end position="341"/>
    </location>
</feature>
<feature type="region of interest" description="Disordered" evidence="1">
    <location>
        <begin position="78"/>
        <end position="108"/>
    </location>
</feature>
<evidence type="ECO:0000313" key="5">
    <source>
        <dbReference type="Proteomes" id="UP000812966"/>
    </source>
</evidence>
<feature type="compositionally biased region" description="Low complexity" evidence="1">
    <location>
        <begin position="149"/>
        <end position="185"/>
    </location>
</feature>
<evidence type="ECO:0000259" key="3">
    <source>
        <dbReference type="Pfam" id="PF01464"/>
    </source>
</evidence>
<dbReference type="InterPro" id="IPR023346">
    <property type="entry name" value="Lysozyme-like_dom_sf"/>
</dbReference>
<dbReference type="Pfam" id="PF01464">
    <property type="entry name" value="SLT"/>
    <property type="match status" value="1"/>
</dbReference>
<evidence type="ECO:0000256" key="1">
    <source>
        <dbReference type="SAM" id="MobiDB-lite"/>
    </source>
</evidence>
<feature type="chain" id="PRO_5035482993" description="Transglycosylase SLT domain-containing protein" evidence="2">
    <location>
        <begin position="23"/>
        <end position="378"/>
    </location>
</feature>
<evidence type="ECO:0000313" key="4">
    <source>
        <dbReference type="EMBL" id="KAG7571087.1"/>
    </source>
</evidence>
<dbReference type="InterPro" id="IPR008258">
    <property type="entry name" value="Transglycosylase_SLT_dom_1"/>
</dbReference>
<proteinExistence type="predicted"/>
<organism evidence="4 5">
    <name type="scientific">Filobasidium floriforme</name>
    <dbReference type="NCBI Taxonomy" id="5210"/>
    <lineage>
        <taxon>Eukaryota</taxon>
        <taxon>Fungi</taxon>
        <taxon>Dikarya</taxon>
        <taxon>Basidiomycota</taxon>
        <taxon>Agaricomycotina</taxon>
        <taxon>Tremellomycetes</taxon>
        <taxon>Filobasidiales</taxon>
        <taxon>Filobasidiaceae</taxon>
        <taxon>Filobasidium</taxon>
    </lineage>
</organism>
<protein>
    <recommendedName>
        <fullName evidence="3">Transglycosylase SLT domain-containing protein</fullName>
    </recommendedName>
</protein>
<dbReference type="CDD" id="cd00254">
    <property type="entry name" value="LT-like"/>
    <property type="match status" value="1"/>
</dbReference>
<dbReference type="EMBL" id="JABELV010000011">
    <property type="protein sequence ID" value="KAG7571087.1"/>
    <property type="molecule type" value="Genomic_DNA"/>
</dbReference>
<name>A0A8K0JQH2_9TREE</name>
<dbReference type="AlphaFoldDB" id="A0A8K0JQH2"/>
<evidence type="ECO:0000256" key="2">
    <source>
        <dbReference type="SAM" id="SignalP"/>
    </source>
</evidence>
<comment type="caution">
    <text evidence="4">The sequence shown here is derived from an EMBL/GenBank/DDBJ whole genome shotgun (WGS) entry which is preliminary data.</text>
</comment>
<keyword evidence="2" id="KW-0732">Signal</keyword>
<feature type="signal peptide" evidence="2">
    <location>
        <begin position="1"/>
        <end position="22"/>
    </location>
</feature>
<sequence length="378" mass="39069">MRSSGILSFALTTLVGISMVSAASPHGKFDRRNHKAIIADRQAKEATVNGIPEAAINKRTGKVSRKYKKRGGKICRVKDAAAPSGVSSSSSSAASSASSTASSTQSQSESWASSTAAATPTVVAAVLQPASTTWASTSSDAPWGGNWHNSQSSSSAWSSDTWAAPTSTSSSSAAPSATQAPPSNSGLLYADGPCGANQPSADHPNGAPWWLNCGLDSSGGWNPPSIKAKDLISITDPSTHPEVFGGCLEYQSIFADAAASYNMPTALLMSIGMQESGCKRSAVGARGEQGIMQVAGNACDNPSGDCQEPWYNIHKGASILVDKMGGNPDGNIVSALGQYNGWMVSLYAANGAQYGPQGQKVSYLDDMLNKWLQGKSSY</sequence>
<dbReference type="SUPFAM" id="SSF53955">
    <property type="entry name" value="Lysozyme-like"/>
    <property type="match status" value="1"/>
</dbReference>
<feature type="compositionally biased region" description="Low complexity" evidence="1">
    <location>
        <begin position="80"/>
        <end position="108"/>
    </location>
</feature>
<gene>
    <name evidence="4" type="ORF">FFLO_00912</name>
</gene>
<accession>A0A8K0JQH2</accession>
<dbReference type="Proteomes" id="UP000812966">
    <property type="component" value="Unassembled WGS sequence"/>
</dbReference>
<dbReference type="Gene3D" id="1.10.530.10">
    <property type="match status" value="1"/>
</dbReference>
<keyword evidence="5" id="KW-1185">Reference proteome</keyword>
<reference evidence="4" key="1">
    <citation type="submission" date="2020-04" db="EMBL/GenBank/DDBJ databases">
        <title>Analysis of mating type loci in Filobasidium floriforme.</title>
        <authorList>
            <person name="Nowrousian M."/>
        </authorList>
    </citation>
    <scope>NUCLEOTIDE SEQUENCE</scope>
    <source>
        <strain evidence="4">CBS 6242</strain>
    </source>
</reference>